<dbReference type="GO" id="GO:0000976">
    <property type="term" value="F:transcription cis-regulatory region binding"/>
    <property type="evidence" value="ECO:0007669"/>
    <property type="project" value="TreeGrafter"/>
</dbReference>
<evidence type="ECO:0000256" key="5">
    <source>
        <dbReference type="PROSITE-ProRule" id="PRU00335"/>
    </source>
</evidence>
<dbReference type="InterPro" id="IPR050109">
    <property type="entry name" value="HTH-type_TetR-like_transc_reg"/>
</dbReference>
<feature type="DNA-binding region" description="H-T-H motif" evidence="5">
    <location>
        <begin position="30"/>
        <end position="49"/>
    </location>
</feature>
<dbReference type="InterPro" id="IPR009057">
    <property type="entry name" value="Homeodomain-like_sf"/>
</dbReference>
<gene>
    <name evidence="7" type="ORF">EM595_p0341</name>
</gene>
<evidence type="ECO:0000256" key="2">
    <source>
        <dbReference type="ARBA" id="ARBA00023015"/>
    </source>
</evidence>
<reference evidence="8" key="1">
    <citation type="submission" date="2015-11" db="EMBL/GenBank/DDBJ databases">
        <authorList>
            <person name="Blom J."/>
        </authorList>
    </citation>
    <scope>NUCLEOTIDE SEQUENCE [LARGE SCALE GENOMIC DNA]</scope>
    <source>
        <plasmid evidence="8">pEM01</plasmid>
    </source>
</reference>
<protein>
    <recommendedName>
        <fullName evidence="6">HTH tetR-type domain-containing protein</fullName>
    </recommendedName>
</protein>
<dbReference type="EMBL" id="LN907828">
    <property type="protein sequence ID" value="CUU26038.1"/>
    <property type="molecule type" value="Genomic_DNA"/>
</dbReference>
<keyword evidence="1" id="KW-0678">Repressor</keyword>
<evidence type="ECO:0000256" key="4">
    <source>
        <dbReference type="ARBA" id="ARBA00023163"/>
    </source>
</evidence>
<evidence type="ECO:0000256" key="3">
    <source>
        <dbReference type="ARBA" id="ARBA00023125"/>
    </source>
</evidence>
<keyword evidence="2" id="KW-0805">Transcription regulation</keyword>
<dbReference type="PROSITE" id="PS50977">
    <property type="entry name" value="HTH_TETR_2"/>
    <property type="match status" value="1"/>
</dbReference>
<organism evidence="7 8">
    <name type="scientific">Duffyella gerundensis</name>
    <dbReference type="NCBI Taxonomy" id="1619313"/>
    <lineage>
        <taxon>Bacteria</taxon>
        <taxon>Pseudomonadati</taxon>
        <taxon>Pseudomonadota</taxon>
        <taxon>Gammaproteobacteria</taxon>
        <taxon>Enterobacterales</taxon>
        <taxon>Erwiniaceae</taxon>
        <taxon>Duffyella</taxon>
    </lineage>
</organism>
<dbReference type="PRINTS" id="PR00455">
    <property type="entry name" value="HTHTETR"/>
</dbReference>
<evidence type="ECO:0000313" key="7">
    <source>
        <dbReference type="EMBL" id="CUU26038.1"/>
    </source>
</evidence>
<evidence type="ECO:0000259" key="6">
    <source>
        <dbReference type="PROSITE" id="PS50977"/>
    </source>
</evidence>
<dbReference type="Gene3D" id="1.10.357.10">
    <property type="entry name" value="Tetracycline Repressor, domain 2"/>
    <property type="match status" value="1"/>
</dbReference>
<dbReference type="PATRIC" id="fig|1619313.3.peg.3960"/>
<dbReference type="KEGG" id="ege:EM595_p0341"/>
<name>A0A0U5LBA8_9GAMM</name>
<evidence type="ECO:0000313" key="8">
    <source>
        <dbReference type="Proteomes" id="UP000059419"/>
    </source>
</evidence>
<dbReference type="PANTHER" id="PTHR30055">
    <property type="entry name" value="HTH-TYPE TRANSCRIPTIONAL REGULATOR RUTR"/>
    <property type="match status" value="1"/>
</dbReference>
<geneLocation type="plasmid" evidence="8">
    <name>pEM01</name>
</geneLocation>
<sequence length="191" mass="21351">MMKESGDALKIRILDGAAALFIEKGIDNVTTRELTEHLGLSRSHIYHYFSDWQTLCVAALARYTESELETFSAGIAEMAPADQLEAMIANYLPDAPDAVWLLYSSLWQRAVHHKAYAALAESVIDKWVALTREIFAAGTARGDFRVEDSARVARQFSAMLYGYADTLIINPSAEKYREAVSDIRAFIRLVV</sequence>
<dbReference type="SUPFAM" id="SSF46689">
    <property type="entry name" value="Homeodomain-like"/>
    <property type="match status" value="1"/>
</dbReference>
<dbReference type="Proteomes" id="UP000059419">
    <property type="component" value="Plasmid pEM01"/>
</dbReference>
<dbReference type="InterPro" id="IPR039538">
    <property type="entry name" value="BetI_C"/>
</dbReference>
<dbReference type="PANTHER" id="PTHR30055:SF234">
    <property type="entry name" value="HTH-TYPE TRANSCRIPTIONAL REGULATOR BETI"/>
    <property type="match status" value="1"/>
</dbReference>
<dbReference type="InterPro" id="IPR036271">
    <property type="entry name" value="Tet_transcr_reg_TetR-rel_C_sf"/>
</dbReference>
<evidence type="ECO:0000256" key="1">
    <source>
        <dbReference type="ARBA" id="ARBA00022491"/>
    </source>
</evidence>
<keyword evidence="8" id="KW-1185">Reference proteome</keyword>
<dbReference type="Pfam" id="PF13977">
    <property type="entry name" value="TetR_C_6"/>
    <property type="match status" value="1"/>
</dbReference>
<dbReference type="GO" id="GO:0003700">
    <property type="term" value="F:DNA-binding transcription factor activity"/>
    <property type="evidence" value="ECO:0007669"/>
    <property type="project" value="TreeGrafter"/>
</dbReference>
<dbReference type="SUPFAM" id="SSF48498">
    <property type="entry name" value="Tetracyclin repressor-like, C-terminal domain"/>
    <property type="match status" value="1"/>
</dbReference>
<dbReference type="Pfam" id="PF00440">
    <property type="entry name" value="TetR_N"/>
    <property type="match status" value="1"/>
</dbReference>
<feature type="domain" description="HTH tetR-type" evidence="6">
    <location>
        <begin position="7"/>
        <end position="67"/>
    </location>
</feature>
<dbReference type="InterPro" id="IPR001647">
    <property type="entry name" value="HTH_TetR"/>
</dbReference>
<keyword evidence="3 5" id="KW-0238">DNA-binding</keyword>
<dbReference type="AlphaFoldDB" id="A0A0U5LBA8"/>
<proteinExistence type="predicted"/>
<keyword evidence="4" id="KW-0804">Transcription</keyword>
<accession>A0A0U5LBA8</accession>